<dbReference type="InterPro" id="IPR011226">
    <property type="entry name" value="ATP-grasp_fam"/>
</dbReference>
<dbReference type="Pfam" id="PF15632">
    <property type="entry name" value="ATPgrasp_Ter"/>
    <property type="match status" value="1"/>
</dbReference>
<dbReference type="GO" id="GO:0005524">
    <property type="term" value="F:ATP binding"/>
    <property type="evidence" value="ECO:0007669"/>
    <property type="project" value="UniProtKB-UniRule"/>
</dbReference>
<dbReference type="PATRIC" id="fig|360102.15.peg.2500"/>
<evidence type="ECO:0000256" key="2">
    <source>
        <dbReference type="ARBA" id="ARBA00022741"/>
    </source>
</evidence>
<evidence type="ECO:0000256" key="3">
    <source>
        <dbReference type="ARBA" id="ARBA00022840"/>
    </source>
</evidence>
<dbReference type="HOGENOM" id="CLU_052967_3_1_6"/>
<dbReference type="SUPFAM" id="SSF56059">
    <property type="entry name" value="Glutathione synthetase ATP-binding domain-like"/>
    <property type="match status" value="1"/>
</dbReference>
<dbReference type="Gene3D" id="3.30.470.20">
    <property type="entry name" value="ATP-grasp fold, B domain"/>
    <property type="match status" value="1"/>
</dbReference>
<dbReference type="GO" id="GO:0046872">
    <property type="term" value="F:metal ion binding"/>
    <property type="evidence" value="ECO:0007669"/>
    <property type="project" value="InterPro"/>
</dbReference>
<name>A0A0E1NRJ6_YERPA</name>
<dbReference type="EMBL" id="CP000308">
    <property type="protein sequence ID" value="ABG15949.1"/>
    <property type="molecule type" value="Genomic_DNA"/>
</dbReference>
<dbReference type="RefSeq" id="WP_002209073.1">
    <property type="nucleotide sequence ID" value="NC_008150.1"/>
</dbReference>
<dbReference type="KEGG" id="ypa:YPA_3988"/>
<dbReference type="InterPro" id="IPR011761">
    <property type="entry name" value="ATP-grasp"/>
</dbReference>
<keyword evidence="2 4" id="KW-0547">Nucleotide-binding</keyword>
<evidence type="ECO:0000256" key="1">
    <source>
        <dbReference type="ARBA" id="ARBA00022598"/>
    </source>
</evidence>
<evidence type="ECO:0000313" key="7">
    <source>
        <dbReference type="Proteomes" id="UP000001971"/>
    </source>
</evidence>
<dbReference type="AlphaFoldDB" id="A0A0E1NRJ6"/>
<evidence type="ECO:0000259" key="5">
    <source>
        <dbReference type="PROSITE" id="PS50975"/>
    </source>
</evidence>
<dbReference type="PANTHER" id="PTHR43585">
    <property type="entry name" value="FUMIPYRROLE BIOSYNTHESIS PROTEIN C"/>
    <property type="match status" value="1"/>
</dbReference>
<gene>
    <name evidence="6" type="ordered locus">YPA_3988</name>
</gene>
<dbReference type="GO" id="GO:0016874">
    <property type="term" value="F:ligase activity"/>
    <property type="evidence" value="ECO:0007669"/>
    <property type="project" value="UniProtKB-KW"/>
</dbReference>
<sequence length="353" mass="39184">MKKNIWFMGGLSSQRDIISGVKNTSELHGNAIQVFASHHQHRYEILEKADVAFIEPSDLDTKMAFIRHIVKAFDIEAIHTGRSCLWFEQHRAAIEGLGVKLTTGAQCPATFTLADNKVEYAAYMAQKGLPVVPSIQIASPDELREWLANPPFDTEKLCIKPVTGIYGMGFWKLDQSISAMDCFDRTDNRVVHPDLYLAALERTEKMQPMVLMPYLPGPESSVDMLVEKGKVIAAVARRKEGSVQHLHQSGAAFELAKSSAELMQADGLVNVQTRCDHHGQPLLLEINLRPSGGIDYTRHSGVNLPGLFALRQLDLMSQDEVSSQAVAHFKPVSVRAMTDALPFPAELQNLTHF</sequence>
<protein>
    <recommendedName>
        <fullName evidence="5">ATP-grasp domain-containing protein</fullName>
    </recommendedName>
</protein>
<reference evidence="6 7" key="1">
    <citation type="journal article" date="2006" name="J. Bacteriol.">
        <title>Complete genome sequence of Yersinia pestis strains Antiqua and Nepal516: evidence of gene reduction in an emerging pathogen.</title>
        <authorList>
            <person name="Chain P.S."/>
            <person name="Hu P."/>
            <person name="Malfatti S.A."/>
            <person name="Radnedge L."/>
            <person name="Larimer F."/>
            <person name="Vergez L.M."/>
            <person name="Worsham P."/>
            <person name="Chu M.C."/>
            <person name="Andersen G.L."/>
        </authorList>
    </citation>
    <scope>NUCLEOTIDE SEQUENCE [LARGE SCALE GENOMIC DNA]</scope>
    <source>
        <strain evidence="6 7">Antiqua</strain>
    </source>
</reference>
<keyword evidence="1" id="KW-0436">Ligase</keyword>
<feature type="domain" description="ATP-grasp" evidence="5">
    <location>
        <begin position="121"/>
        <end position="313"/>
    </location>
</feature>
<dbReference type="PANTHER" id="PTHR43585:SF2">
    <property type="entry name" value="ATP-GRASP ENZYME FSQD"/>
    <property type="match status" value="1"/>
</dbReference>
<proteinExistence type="predicted"/>
<evidence type="ECO:0000313" key="6">
    <source>
        <dbReference type="EMBL" id="ABG15949.1"/>
    </source>
</evidence>
<dbReference type="PROSITE" id="PS50975">
    <property type="entry name" value="ATP_GRASP"/>
    <property type="match status" value="1"/>
</dbReference>
<accession>A0A0E1NRJ6</accession>
<dbReference type="PIRSF" id="PIRSF029120">
    <property type="entry name" value="UCP029120"/>
    <property type="match status" value="1"/>
</dbReference>
<dbReference type="Proteomes" id="UP000001971">
    <property type="component" value="Chromosome"/>
</dbReference>
<dbReference type="InterPro" id="IPR052032">
    <property type="entry name" value="ATP-dep_AA_Ligase"/>
</dbReference>
<dbReference type="GeneID" id="57974308"/>
<evidence type="ECO:0000256" key="4">
    <source>
        <dbReference type="PROSITE-ProRule" id="PRU00409"/>
    </source>
</evidence>
<organism evidence="6 7">
    <name type="scientific">Yersinia pestis bv. Antiqua (strain Antiqua)</name>
    <dbReference type="NCBI Taxonomy" id="360102"/>
    <lineage>
        <taxon>Bacteria</taxon>
        <taxon>Pseudomonadati</taxon>
        <taxon>Pseudomonadota</taxon>
        <taxon>Gammaproteobacteria</taxon>
        <taxon>Enterobacterales</taxon>
        <taxon>Yersiniaceae</taxon>
        <taxon>Yersinia</taxon>
    </lineage>
</organism>
<keyword evidence="3 4" id="KW-0067">ATP-binding</keyword>